<dbReference type="PRINTS" id="PR00249">
    <property type="entry name" value="GPCRSECRETIN"/>
</dbReference>
<evidence type="ECO:0000256" key="3">
    <source>
        <dbReference type="ARBA" id="ARBA00022692"/>
    </source>
</evidence>
<dbReference type="InterPro" id="IPR017981">
    <property type="entry name" value="GPCR_2-like_7TM"/>
</dbReference>
<name>A0A3Q3G1Z1_9LABR</name>
<evidence type="ECO:0000313" key="12">
    <source>
        <dbReference type="Proteomes" id="UP000261660"/>
    </source>
</evidence>
<dbReference type="GO" id="GO:0007166">
    <property type="term" value="P:cell surface receptor signaling pathway"/>
    <property type="evidence" value="ECO:0007669"/>
    <property type="project" value="InterPro"/>
</dbReference>
<dbReference type="PANTHER" id="PTHR45813:SF4">
    <property type="entry name" value="ADHESION G PROTEIN-COUPLED RECEPTOR F5"/>
    <property type="match status" value="1"/>
</dbReference>
<dbReference type="AlphaFoldDB" id="A0A3Q3G1Z1"/>
<feature type="transmembrane region" description="Helical" evidence="8">
    <location>
        <begin position="373"/>
        <end position="394"/>
    </location>
</feature>
<dbReference type="Gene3D" id="1.20.1070.10">
    <property type="entry name" value="Rhodopsin 7-helix transmembrane proteins"/>
    <property type="match status" value="1"/>
</dbReference>
<dbReference type="InterPro" id="IPR000203">
    <property type="entry name" value="GPS"/>
</dbReference>
<evidence type="ECO:0000256" key="1">
    <source>
        <dbReference type="ARBA" id="ARBA00004141"/>
    </source>
</evidence>
<evidence type="ECO:0000256" key="2">
    <source>
        <dbReference type="ARBA" id="ARBA00007343"/>
    </source>
</evidence>
<comment type="subcellular location">
    <subcellularLocation>
        <location evidence="1">Membrane</location>
        <topology evidence="1">Multi-pass membrane protein</topology>
    </subcellularLocation>
</comment>
<evidence type="ECO:0000313" key="11">
    <source>
        <dbReference type="Ensembl" id="ENSLBEP00000027071.1"/>
    </source>
</evidence>
<feature type="transmembrane region" description="Helical" evidence="8">
    <location>
        <begin position="173"/>
        <end position="195"/>
    </location>
</feature>
<dbReference type="Gene3D" id="2.60.220.50">
    <property type="match status" value="1"/>
</dbReference>
<evidence type="ECO:0008006" key="13">
    <source>
        <dbReference type="Google" id="ProtNLM"/>
    </source>
</evidence>
<dbReference type="GeneTree" id="ENSGT00940000154603"/>
<dbReference type="InterPro" id="IPR051587">
    <property type="entry name" value="Adhesion_GPCR"/>
</dbReference>
<evidence type="ECO:0000256" key="5">
    <source>
        <dbReference type="ARBA" id="ARBA00023136"/>
    </source>
</evidence>
<dbReference type="Ensembl" id="ENSLBET00000028372.1">
    <property type="protein sequence ID" value="ENSLBEP00000027071.1"/>
    <property type="gene ID" value="ENSLBEG00000020567.1"/>
</dbReference>
<dbReference type="STRING" id="56723.ENSLBEP00000027071"/>
<organism evidence="11 12">
    <name type="scientific">Labrus bergylta</name>
    <name type="common">ballan wrasse</name>
    <dbReference type="NCBI Taxonomy" id="56723"/>
    <lineage>
        <taxon>Eukaryota</taxon>
        <taxon>Metazoa</taxon>
        <taxon>Chordata</taxon>
        <taxon>Craniata</taxon>
        <taxon>Vertebrata</taxon>
        <taxon>Euteleostomi</taxon>
        <taxon>Actinopterygii</taxon>
        <taxon>Neopterygii</taxon>
        <taxon>Teleostei</taxon>
        <taxon>Neoteleostei</taxon>
        <taxon>Acanthomorphata</taxon>
        <taxon>Eupercaria</taxon>
        <taxon>Labriformes</taxon>
        <taxon>Labridae</taxon>
        <taxon>Labrus</taxon>
    </lineage>
</organism>
<keyword evidence="4 8" id="KW-1133">Transmembrane helix</keyword>
<feature type="domain" description="G-protein coupled receptors family 2 profile 2" evidence="10">
    <location>
        <begin position="171"/>
        <end position="417"/>
    </location>
</feature>
<dbReference type="PROSITE" id="PS50221">
    <property type="entry name" value="GAIN_B"/>
    <property type="match status" value="1"/>
</dbReference>
<evidence type="ECO:0000256" key="6">
    <source>
        <dbReference type="ARBA" id="ARBA00023157"/>
    </source>
</evidence>
<dbReference type="InParanoid" id="A0A3Q3G1Z1"/>
<dbReference type="InterPro" id="IPR046338">
    <property type="entry name" value="GAIN_dom_sf"/>
</dbReference>
<dbReference type="PANTHER" id="PTHR45813">
    <property type="entry name" value="IG-LIKE DOMAIN-CONTAINING PROTEIN"/>
    <property type="match status" value="1"/>
</dbReference>
<keyword evidence="6" id="KW-1015">Disulfide bond</keyword>
<evidence type="ECO:0000256" key="4">
    <source>
        <dbReference type="ARBA" id="ARBA00022989"/>
    </source>
</evidence>
<reference evidence="11" key="2">
    <citation type="submission" date="2025-09" db="UniProtKB">
        <authorList>
            <consortium name="Ensembl"/>
        </authorList>
    </citation>
    <scope>IDENTIFICATION</scope>
</reference>
<keyword evidence="5 8" id="KW-0472">Membrane</keyword>
<dbReference type="InterPro" id="IPR000832">
    <property type="entry name" value="GPCR_2_secretin-like"/>
</dbReference>
<reference evidence="11" key="1">
    <citation type="submission" date="2025-08" db="UniProtKB">
        <authorList>
            <consortium name="Ensembl"/>
        </authorList>
    </citation>
    <scope>IDENTIFICATION</scope>
</reference>
<dbReference type="InterPro" id="IPR057244">
    <property type="entry name" value="GAIN_B"/>
</dbReference>
<keyword evidence="12" id="KW-1185">Reference proteome</keyword>
<feature type="transmembrane region" description="Helical" evidence="8">
    <location>
        <begin position="286"/>
        <end position="309"/>
    </location>
</feature>
<keyword evidence="3 8" id="KW-0812">Transmembrane</keyword>
<dbReference type="GO" id="GO:0004930">
    <property type="term" value="F:G protein-coupled receptor activity"/>
    <property type="evidence" value="ECO:0007669"/>
    <property type="project" value="InterPro"/>
</dbReference>
<feature type="transmembrane region" description="Helical" evidence="8">
    <location>
        <begin position="249"/>
        <end position="274"/>
    </location>
</feature>
<proteinExistence type="inferred from homology"/>
<evidence type="ECO:0000256" key="8">
    <source>
        <dbReference type="SAM" id="Phobius"/>
    </source>
</evidence>
<comment type="similarity">
    <text evidence="2">Belongs to the G-protein coupled receptor 2 family. Adhesion G-protein coupled receptor (ADGR) subfamily.</text>
</comment>
<dbReference type="GO" id="GO:0007189">
    <property type="term" value="P:adenylate cyclase-activating G protein-coupled receptor signaling pathway"/>
    <property type="evidence" value="ECO:0007669"/>
    <property type="project" value="TreeGrafter"/>
</dbReference>
<dbReference type="Pfam" id="PF01825">
    <property type="entry name" value="GPS"/>
    <property type="match status" value="1"/>
</dbReference>
<dbReference type="SUPFAM" id="SSF81321">
    <property type="entry name" value="Family A G protein-coupled receptor-like"/>
    <property type="match status" value="1"/>
</dbReference>
<dbReference type="Pfam" id="PF00002">
    <property type="entry name" value="7tm_2"/>
    <property type="match status" value="1"/>
</dbReference>
<protein>
    <recommendedName>
        <fullName evidence="13">Adhesion G protein-coupled receptor F7</fullName>
    </recommendedName>
</protein>
<sequence>MYRVYGLPSVRAPLVNFYGFPPNRKTFRAVFNNNNNFDITSMFILDILLTLMIFFHSNFTVVGCQFTARFLGHTQDEANSSRFDINGRVVLVQTSIGNSPINISFTFNLNNPSLVDPQCVFWNFSLFDDRGGWDNEGCMLVEIKNGSVTCNCNHLTSFSILMSPFVNCEVCSLITFIGVGISMASLVICLIIEAVIWRKIRRNTTSYLRHVSIVNIAVSLLIADIWFIIGASISKASGDNRDACSAATFFIHFFYLAMFFWMLALALLLLYRTVSVIVGGLSKRSMLAIGFSVGYGGPIIIAVITIAATAPSERYKQGKFCWLNFTGSFTIIAFVLPALTIVLFNLIVLIVVLFKMLRRRAVTDSAQAGQRNVLLLIARTLAVLTPLFGLTWGLGIGTLADPENQGIHIAFSFFNSLQRSLSLPKCSRSTDMGRFTKLDQIHDF</sequence>
<dbReference type="GO" id="GO:0016020">
    <property type="term" value="C:membrane"/>
    <property type="evidence" value="ECO:0007669"/>
    <property type="project" value="UniProtKB-SubCell"/>
</dbReference>
<feature type="transmembrane region" description="Helical" evidence="8">
    <location>
        <begin position="329"/>
        <end position="353"/>
    </location>
</feature>
<evidence type="ECO:0000256" key="7">
    <source>
        <dbReference type="ARBA" id="ARBA00023180"/>
    </source>
</evidence>
<evidence type="ECO:0000259" key="9">
    <source>
        <dbReference type="PROSITE" id="PS50221"/>
    </source>
</evidence>
<dbReference type="SMART" id="SM00303">
    <property type="entry name" value="GPS"/>
    <property type="match status" value="1"/>
</dbReference>
<accession>A0A3Q3G1Z1</accession>
<dbReference type="PROSITE" id="PS50261">
    <property type="entry name" value="G_PROTEIN_RECEP_F2_4"/>
    <property type="match status" value="1"/>
</dbReference>
<dbReference type="Proteomes" id="UP000261660">
    <property type="component" value="Unplaced"/>
</dbReference>
<dbReference type="FunFam" id="1.20.1070.10:FF:000058">
    <property type="entry name" value="Adhesion G protein-coupled receptor F5"/>
    <property type="match status" value="1"/>
</dbReference>
<feature type="transmembrane region" description="Helical" evidence="8">
    <location>
        <begin position="207"/>
        <end position="229"/>
    </location>
</feature>
<keyword evidence="7" id="KW-0325">Glycoprotein</keyword>
<feature type="domain" description="GAIN-B" evidence="9">
    <location>
        <begin position="27"/>
        <end position="168"/>
    </location>
</feature>
<evidence type="ECO:0000259" key="10">
    <source>
        <dbReference type="PROSITE" id="PS50261"/>
    </source>
</evidence>